<reference evidence="1" key="2">
    <citation type="journal article" date="2015" name="Fish Shellfish Immunol.">
        <title>Early steps in the European eel (Anguilla anguilla)-Vibrio vulnificus interaction in the gills: Role of the RtxA13 toxin.</title>
        <authorList>
            <person name="Callol A."/>
            <person name="Pajuelo D."/>
            <person name="Ebbesson L."/>
            <person name="Teles M."/>
            <person name="MacKenzie S."/>
            <person name="Amaro C."/>
        </authorList>
    </citation>
    <scope>NUCLEOTIDE SEQUENCE</scope>
</reference>
<organism evidence="1">
    <name type="scientific">Anguilla anguilla</name>
    <name type="common">European freshwater eel</name>
    <name type="synonym">Muraena anguilla</name>
    <dbReference type="NCBI Taxonomy" id="7936"/>
    <lineage>
        <taxon>Eukaryota</taxon>
        <taxon>Metazoa</taxon>
        <taxon>Chordata</taxon>
        <taxon>Craniata</taxon>
        <taxon>Vertebrata</taxon>
        <taxon>Euteleostomi</taxon>
        <taxon>Actinopterygii</taxon>
        <taxon>Neopterygii</taxon>
        <taxon>Teleostei</taxon>
        <taxon>Anguilliformes</taxon>
        <taxon>Anguillidae</taxon>
        <taxon>Anguilla</taxon>
    </lineage>
</organism>
<name>A0A0E9W7B5_ANGAN</name>
<evidence type="ECO:0000313" key="1">
    <source>
        <dbReference type="EMBL" id="JAH85363.1"/>
    </source>
</evidence>
<reference evidence="1" key="1">
    <citation type="submission" date="2014-11" db="EMBL/GenBank/DDBJ databases">
        <authorList>
            <person name="Amaro Gonzalez C."/>
        </authorList>
    </citation>
    <scope>NUCLEOTIDE SEQUENCE</scope>
</reference>
<accession>A0A0E9W7B5</accession>
<sequence>MTADGGKNVQPFILRFPPLMEGAVELQLPACQRDLTLNSMYLLSVIVNVSCSVKRGELKISSCKGRHVWHCLGHCVRLHGVSFISNVRLLRFHLTPPVRLKPVNSSQTTQMTQCLT</sequence>
<protein>
    <submittedName>
        <fullName evidence="1">Uncharacterized protein</fullName>
    </submittedName>
</protein>
<dbReference type="EMBL" id="GBXM01023214">
    <property type="protein sequence ID" value="JAH85363.1"/>
    <property type="molecule type" value="Transcribed_RNA"/>
</dbReference>
<dbReference type="AlphaFoldDB" id="A0A0E9W7B5"/>
<proteinExistence type="predicted"/>